<dbReference type="InterPro" id="IPR036732">
    <property type="entry name" value="AFP_Neu5c_C_sf"/>
</dbReference>
<proteinExistence type="predicted"/>
<accession>A0A381TQU7</accession>
<dbReference type="InterPro" id="IPR013974">
    <property type="entry name" value="SAF"/>
</dbReference>
<sequence length="348" mass="38433">MSAILTCEIAPGRRIGDGQPCFVIAEIGSNHNHDFSLATRMIDEAAAAGVDAVKFQTFRAESHYSVHTPNFSSLEGGSTFELVKSLELDRSWHAPLKKYCESLNLVFLSSPCDIDAIDELDKLDIAALKVPSCELSDLGLVQHMAQTGRPIILSTGLADWMDIQRAVDTCRGVGNQDVVLLQCTSLYPAPPNLTNLRAIKIMREAFGVLTGYSDHTEGDHVCLASVALGACVVEKHITLDRKMSGPDHSFSMEPHELKQMMRRLRDVEAAMGDGAKIGPRPEDREVFEKGRRSLHARNRIAKGDVITREMIVTKRPGLGIPPYLIDEVVGRIARSDIETDQWITWEMV</sequence>
<dbReference type="Pfam" id="PF08666">
    <property type="entry name" value="SAF"/>
    <property type="match status" value="1"/>
</dbReference>
<dbReference type="GO" id="GO:0047444">
    <property type="term" value="F:N-acylneuraminate-9-phosphate synthase activity"/>
    <property type="evidence" value="ECO:0007669"/>
    <property type="project" value="TreeGrafter"/>
</dbReference>
<dbReference type="InterPro" id="IPR013132">
    <property type="entry name" value="PseI/NeuA/B-like_N"/>
</dbReference>
<dbReference type="InterPro" id="IPR006190">
    <property type="entry name" value="SAF_AFP_Neu5Ac"/>
</dbReference>
<dbReference type="CDD" id="cd11615">
    <property type="entry name" value="SAF_NeuB_like"/>
    <property type="match status" value="1"/>
</dbReference>
<gene>
    <name evidence="2" type="ORF">METZ01_LOCUS69297</name>
</gene>
<dbReference type="Pfam" id="PF03102">
    <property type="entry name" value="NeuB"/>
    <property type="match status" value="1"/>
</dbReference>
<dbReference type="EMBL" id="UINC01004729">
    <property type="protein sequence ID" value="SVA16443.1"/>
    <property type="molecule type" value="Genomic_DNA"/>
</dbReference>
<evidence type="ECO:0000259" key="1">
    <source>
        <dbReference type="PROSITE" id="PS50844"/>
    </source>
</evidence>
<dbReference type="SUPFAM" id="SSF51269">
    <property type="entry name" value="AFP III-like domain"/>
    <property type="match status" value="1"/>
</dbReference>
<dbReference type="SMART" id="SM00858">
    <property type="entry name" value="SAF"/>
    <property type="match status" value="1"/>
</dbReference>
<name>A0A381TQU7_9ZZZZ</name>
<dbReference type="PANTHER" id="PTHR42966">
    <property type="entry name" value="N-ACETYLNEURAMINATE SYNTHASE"/>
    <property type="match status" value="1"/>
</dbReference>
<organism evidence="2">
    <name type="scientific">marine metagenome</name>
    <dbReference type="NCBI Taxonomy" id="408172"/>
    <lineage>
        <taxon>unclassified sequences</taxon>
        <taxon>metagenomes</taxon>
        <taxon>ecological metagenomes</taxon>
    </lineage>
</organism>
<dbReference type="Gene3D" id="3.20.20.70">
    <property type="entry name" value="Aldolase class I"/>
    <property type="match status" value="1"/>
</dbReference>
<dbReference type="InterPro" id="IPR057736">
    <property type="entry name" value="SAF_PseI/NeuA/NeuB"/>
</dbReference>
<reference evidence="2" key="1">
    <citation type="submission" date="2018-05" db="EMBL/GenBank/DDBJ databases">
        <authorList>
            <person name="Lanie J.A."/>
            <person name="Ng W.-L."/>
            <person name="Kazmierczak K.M."/>
            <person name="Andrzejewski T.M."/>
            <person name="Davidsen T.M."/>
            <person name="Wayne K.J."/>
            <person name="Tettelin H."/>
            <person name="Glass J.I."/>
            <person name="Rusch D."/>
            <person name="Podicherti R."/>
            <person name="Tsui H.-C.T."/>
            <person name="Winkler M.E."/>
        </authorList>
    </citation>
    <scope>NUCLEOTIDE SEQUENCE</scope>
</reference>
<dbReference type="PANTHER" id="PTHR42966:SF1">
    <property type="entry name" value="SIALIC ACID SYNTHASE"/>
    <property type="match status" value="1"/>
</dbReference>
<dbReference type="PROSITE" id="PS50844">
    <property type="entry name" value="AFP_LIKE"/>
    <property type="match status" value="1"/>
</dbReference>
<feature type="domain" description="AFP-like" evidence="1">
    <location>
        <begin position="293"/>
        <end position="348"/>
    </location>
</feature>
<dbReference type="AlphaFoldDB" id="A0A381TQU7"/>
<dbReference type="InterPro" id="IPR051690">
    <property type="entry name" value="PseI-like"/>
</dbReference>
<dbReference type="GO" id="GO:0016051">
    <property type="term" value="P:carbohydrate biosynthetic process"/>
    <property type="evidence" value="ECO:0007669"/>
    <property type="project" value="InterPro"/>
</dbReference>
<dbReference type="SUPFAM" id="SSF51569">
    <property type="entry name" value="Aldolase"/>
    <property type="match status" value="1"/>
</dbReference>
<dbReference type="InterPro" id="IPR013785">
    <property type="entry name" value="Aldolase_TIM"/>
</dbReference>
<dbReference type="Gene3D" id="3.90.1210.10">
    <property type="entry name" value="Antifreeze-like/N-acetylneuraminic acid synthase C-terminal domain"/>
    <property type="match status" value="1"/>
</dbReference>
<protein>
    <recommendedName>
        <fullName evidence="1">AFP-like domain-containing protein</fullName>
    </recommendedName>
</protein>
<evidence type="ECO:0000313" key="2">
    <source>
        <dbReference type="EMBL" id="SVA16443.1"/>
    </source>
</evidence>